<keyword evidence="1" id="KW-0812">Transmembrane</keyword>
<dbReference type="PANTHER" id="PTHR36443">
    <property type="entry name" value="BSR5223 PROTEIN"/>
    <property type="match status" value="1"/>
</dbReference>
<dbReference type="EMBL" id="PTIW01000030">
    <property type="protein sequence ID" value="PPK59868.1"/>
    <property type="molecule type" value="Genomic_DNA"/>
</dbReference>
<sequence>MERWFILAGLALVLVGLILRFIPNVFSWFGKLPGDIHIETESTKVMFPLTSMILISIALSLVISLINKY</sequence>
<protein>
    <recommendedName>
        <fullName evidence="4">DUF2905 domain-containing protein</fullName>
    </recommendedName>
</protein>
<dbReference type="Pfam" id="PF11146">
    <property type="entry name" value="DUF2905"/>
    <property type="match status" value="1"/>
</dbReference>
<dbReference type="InterPro" id="IPR021320">
    <property type="entry name" value="DUF2905"/>
</dbReference>
<dbReference type="AlphaFoldDB" id="A0AB36ZU42"/>
<feature type="transmembrane region" description="Helical" evidence="1">
    <location>
        <begin position="46"/>
        <end position="66"/>
    </location>
</feature>
<proteinExistence type="predicted"/>
<evidence type="ECO:0008006" key="4">
    <source>
        <dbReference type="Google" id="ProtNLM"/>
    </source>
</evidence>
<dbReference type="Proteomes" id="UP000239861">
    <property type="component" value="Unassembled WGS sequence"/>
</dbReference>
<organism evidence="2 3">
    <name type="scientific">Malaciobacter marinus</name>
    <dbReference type="NCBI Taxonomy" id="505249"/>
    <lineage>
        <taxon>Bacteria</taxon>
        <taxon>Pseudomonadati</taxon>
        <taxon>Campylobacterota</taxon>
        <taxon>Epsilonproteobacteria</taxon>
        <taxon>Campylobacterales</taxon>
        <taxon>Arcobacteraceae</taxon>
        <taxon>Malaciobacter</taxon>
    </lineage>
</organism>
<dbReference type="PANTHER" id="PTHR36443:SF1">
    <property type="entry name" value="BSR5223 PROTEIN"/>
    <property type="match status" value="1"/>
</dbReference>
<keyword evidence="1" id="KW-1133">Transmembrane helix</keyword>
<comment type="caution">
    <text evidence="2">The sequence shown here is derived from an EMBL/GenBank/DDBJ whole genome shotgun (WGS) entry which is preliminary data.</text>
</comment>
<dbReference type="RefSeq" id="WP_104412640.1">
    <property type="nucleotide sequence ID" value="NZ_PTIW01000030.1"/>
</dbReference>
<evidence type="ECO:0000313" key="3">
    <source>
        <dbReference type="Proteomes" id="UP000239861"/>
    </source>
</evidence>
<evidence type="ECO:0000256" key="1">
    <source>
        <dbReference type="SAM" id="Phobius"/>
    </source>
</evidence>
<accession>A0AB36ZU42</accession>
<gene>
    <name evidence="2" type="ORF">B0F89_13024</name>
</gene>
<name>A0AB36ZU42_9BACT</name>
<evidence type="ECO:0000313" key="2">
    <source>
        <dbReference type="EMBL" id="PPK59868.1"/>
    </source>
</evidence>
<reference evidence="2 3" key="1">
    <citation type="submission" date="2018-02" db="EMBL/GenBank/DDBJ databases">
        <title>Subsurface microbial communities from deep shales in Ohio and West Virginia, USA.</title>
        <authorList>
            <person name="Wrighton K."/>
        </authorList>
    </citation>
    <scope>NUCLEOTIDE SEQUENCE [LARGE SCALE GENOMIC DNA]</scope>
    <source>
        <strain evidence="2 3">MARC-MIP3H16</strain>
    </source>
</reference>
<keyword evidence="1" id="KW-0472">Membrane</keyword>